<protein>
    <submittedName>
        <fullName evidence="2">Uncharacterized protein</fullName>
    </submittedName>
</protein>
<name>R0L4B1_ANAPL</name>
<evidence type="ECO:0000313" key="2">
    <source>
        <dbReference type="EMBL" id="EOB00409.1"/>
    </source>
</evidence>
<dbReference type="EMBL" id="KB743197">
    <property type="protein sequence ID" value="EOB00409.1"/>
    <property type="molecule type" value="Genomic_DNA"/>
</dbReference>
<gene>
    <name evidence="2" type="ORF">Anapl_00720</name>
</gene>
<feature type="region of interest" description="Disordered" evidence="1">
    <location>
        <begin position="133"/>
        <end position="193"/>
    </location>
</feature>
<proteinExistence type="predicted"/>
<reference evidence="3" key="1">
    <citation type="journal article" date="2013" name="Nat. Genet.">
        <title>The duck genome and transcriptome provide insight into an avian influenza virus reservoir species.</title>
        <authorList>
            <person name="Huang Y."/>
            <person name="Li Y."/>
            <person name="Burt D.W."/>
            <person name="Chen H."/>
            <person name="Zhang Y."/>
            <person name="Qian W."/>
            <person name="Kim H."/>
            <person name="Gan S."/>
            <person name="Zhao Y."/>
            <person name="Li J."/>
            <person name="Yi K."/>
            <person name="Feng H."/>
            <person name="Zhu P."/>
            <person name="Li B."/>
            <person name="Liu Q."/>
            <person name="Fairley S."/>
            <person name="Magor K.E."/>
            <person name="Du Z."/>
            <person name="Hu X."/>
            <person name="Goodman L."/>
            <person name="Tafer H."/>
            <person name="Vignal A."/>
            <person name="Lee T."/>
            <person name="Kim K.W."/>
            <person name="Sheng Z."/>
            <person name="An Y."/>
            <person name="Searle S."/>
            <person name="Herrero J."/>
            <person name="Groenen M.A."/>
            <person name="Crooijmans R.P."/>
            <person name="Faraut T."/>
            <person name="Cai Q."/>
            <person name="Webster R.G."/>
            <person name="Aldridge J.R."/>
            <person name="Warren W.C."/>
            <person name="Bartschat S."/>
            <person name="Kehr S."/>
            <person name="Marz M."/>
            <person name="Stadler P.F."/>
            <person name="Smith J."/>
            <person name="Kraus R.H."/>
            <person name="Zhao Y."/>
            <person name="Ren L."/>
            <person name="Fei J."/>
            <person name="Morisson M."/>
            <person name="Kaiser P."/>
            <person name="Griffin D.K."/>
            <person name="Rao M."/>
            <person name="Pitel F."/>
            <person name="Wang J."/>
            <person name="Li N."/>
        </authorList>
    </citation>
    <scope>NUCLEOTIDE SEQUENCE [LARGE SCALE GENOMIC DNA]</scope>
</reference>
<evidence type="ECO:0000313" key="3">
    <source>
        <dbReference type="Proteomes" id="UP000296049"/>
    </source>
</evidence>
<evidence type="ECO:0000256" key="1">
    <source>
        <dbReference type="SAM" id="MobiDB-lite"/>
    </source>
</evidence>
<keyword evidence="3" id="KW-1185">Reference proteome</keyword>
<accession>R0L4B1</accession>
<sequence>MRRDAENKSLGAKKVKRTAMGLLTVGLRLYPHNQVLNCQQEALLKSHLTSPKKIQHNQLGTNCTDGSHENGQLCGEQKEKLNVASHYPKYTAKLHITLEITYSSFLGSEACSHLPQSLTVSAKSEKPDQLFRGASTTMFPDDATQGGTKGPARQRAPSSHPAKMDQPQQLHRRGYRNAQVPPPEHTGQDQRHSCTDQVKYNISAMQWPKQAVRMALRTQQCPPVHVESSSPAPSLPAFLSGLTAPCFCWLHHLYPHTNYQSSLSTNWQTALPVCLIKKPQPEQYWFCGLPKVFHLRRSLHFIPVVIMSKLHVTFSKLNWYPHHVKIQQSELKRSQSIQGRKLGTLKSTRTGTTLTDSGLDTQVHGALHACCMQQCKSCEANSASCPITLTVQKGTALWRRQNRMPLHNCCNSCHLSMDKAQAPKYQYAHPNSTLKISSVLQEQSVWRTRLVTSASTSVSGSKAPEDKKQDIGGEKHQQTACMPFLISVIILTTLLSHRASSCSVSQAQRVLIIPGIAEEFQEKEVTLRLTGLNRKRQKDVLARGGDPPRGARTAFHVTHKLRLAAGELTPLSIHTVSLVPPHVIRIAGTSDTNKSRRGCLTFLFYKPLQFSDYESVIGSSAEE</sequence>
<organism evidence="2 3">
    <name type="scientific">Anas platyrhynchos</name>
    <name type="common">Mallard</name>
    <name type="synonym">Anas boschas</name>
    <dbReference type="NCBI Taxonomy" id="8839"/>
    <lineage>
        <taxon>Eukaryota</taxon>
        <taxon>Metazoa</taxon>
        <taxon>Chordata</taxon>
        <taxon>Craniata</taxon>
        <taxon>Vertebrata</taxon>
        <taxon>Euteleostomi</taxon>
        <taxon>Archelosauria</taxon>
        <taxon>Archosauria</taxon>
        <taxon>Dinosauria</taxon>
        <taxon>Saurischia</taxon>
        <taxon>Theropoda</taxon>
        <taxon>Coelurosauria</taxon>
        <taxon>Aves</taxon>
        <taxon>Neognathae</taxon>
        <taxon>Galloanserae</taxon>
        <taxon>Anseriformes</taxon>
        <taxon>Anatidae</taxon>
        <taxon>Anatinae</taxon>
        <taxon>Anas</taxon>
    </lineage>
</organism>
<dbReference type="Proteomes" id="UP000296049">
    <property type="component" value="Unassembled WGS sequence"/>
</dbReference>
<dbReference type="AlphaFoldDB" id="R0L4B1"/>